<evidence type="ECO:0000256" key="6">
    <source>
        <dbReference type="ARBA" id="ARBA00022753"/>
    </source>
</evidence>
<dbReference type="InterPro" id="IPR044538">
    <property type="entry name" value="Vta1-like"/>
</dbReference>
<dbReference type="Pfam" id="PF04652">
    <property type="entry name" value="Vta1"/>
    <property type="match status" value="1"/>
</dbReference>
<proteinExistence type="inferred from homology"/>
<dbReference type="PANTHER" id="PTHR46009:SF1">
    <property type="entry name" value="VACUOLAR PROTEIN SORTING-ASSOCIATED PROTEIN VTA1 HOMOLOG"/>
    <property type="match status" value="1"/>
</dbReference>
<evidence type="ECO:0000256" key="2">
    <source>
        <dbReference type="ARBA" id="ARBA00004496"/>
    </source>
</evidence>
<evidence type="ECO:0000313" key="12">
    <source>
        <dbReference type="EMBL" id="KAL0091851.1"/>
    </source>
</evidence>
<evidence type="ECO:0000256" key="9">
    <source>
        <dbReference type="SAM" id="MobiDB-lite"/>
    </source>
</evidence>
<gene>
    <name evidence="12" type="ORF">J3Q64DRAFT_1725594</name>
</gene>
<keyword evidence="13" id="KW-1185">Reference proteome</keyword>
<dbReference type="InterPro" id="IPR039431">
    <property type="entry name" value="Vta1/CALS_N"/>
</dbReference>
<feature type="domain" description="Vta1 C-terminal" evidence="11">
    <location>
        <begin position="298"/>
        <end position="330"/>
    </location>
</feature>
<evidence type="ECO:0000259" key="11">
    <source>
        <dbReference type="Pfam" id="PF18097"/>
    </source>
</evidence>
<evidence type="ECO:0000256" key="8">
    <source>
        <dbReference type="ARBA" id="ARBA00023136"/>
    </source>
</evidence>
<dbReference type="InterPro" id="IPR041212">
    <property type="entry name" value="Vta1_C"/>
</dbReference>
<evidence type="ECO:0000256" key="3">
    <source>
        <dbReference type="ARBA" id="ARBA00007895"/>
    </source>
</evidence>
<name>A0ABR3B9Q6_PHYBL</name>
<keyword evidence="8" id="KW-0472">Membrane</keyword>
<keyword evidence="7" id="KW-0653">Protein transport</keyword>
<feature type="domain" description="Vta1/callose synthase N-terminal" evidence="10">
    <location>
        <begin position="10"/>
        <end position="152"/>
    </location>
</feature>
<dbReference type="Proteomes" id="UP001448207">
    <property type="component" value="Unassembled WGS sequence"/>
</dbReference>
<sequence length="342" mass="36522">MSIPEELKYITPYVQRSQELAERDPIVSYYAQYYAVKLAIARGPNNKDTNAYLSHLLDSLEKLKAALGTDNEAIVDDIVGYAHVENFALKVFLNADNEDRSGNASKKTAKNFLAASIFLELLKSFGDLDPEVEAKIKYAKWKAADIMKALREGRTPVPGPPGGIIEENEEVGDLPAVATAPAAPTTAAVTDPDIVPFQTTPSISEFPSPPSNFTAPLPSPSDQSNTLGDLPPTPSSLPQFPVAPVNTAPPNNGSANYSAPVYHQQTPTPAPAPTSVPVSAPPPTVNYAPPPTTISPAAMTAAQKNAKWAISALNYEDIPAARTQLLSALEQIGFNRNNNFGF</sequence>
<organism evidence="12 13">
    <name type="scientific">Phycomyces blakesleeanus</name>
    <dbReference type="NCBI Taxonomy" id="4837"/>
    <lineage>
        <taxon>Eukaryota</taxon>
        <taxon>Fungi</taxon>
        <taxon>Fungi incertae sedis</taxon>
        <taxon>Mucoromycota</taxon>
        <taxon>Mucoromycotina</taxon>
        <taxon>Mucoromycetes</taxon>
        <taxon>Mucorales</taxon>
        <taxon>Phycomycetaceae</taxon>
        <taxon>Phycomyces</taxon>
    </lineage>
</organism>
<evidence type="ECO:0000313" key="13">
    <source>
        <dbReference type="Proteomes" id="UP001448207"/>
    </source>
</evidence>
<reference evidence="12 13" key="1">
    <citation type="submission" date="2024-04" db="EMBL/GenBank/DDBJ databases">
        <title>Symmetric and asymmetric DNA N6-adenine methylation regulates different biological responses in Mucorales.</title>
        <authorList>
            <consortium name="Lawrence Berkeley National Laboratory"/>
            <person name="Lax C."/>
            <person name="Mondo S.J."/>
            <person name="Osorio-Concepcion M."/>
            <person name="Muszewska A."/>
            <person name="Corrochano-Luque M."/>
            <person name="Gutierrez G."/>
            <person name="Riley R."/>
            <person name="Lipzen A."/>
            <person name="Guo J."/>
            <person name="Hundley H."/>
            <person name="Amirebrahimi M."/>
            <person name="Ng V."/>
            <person name="Lorenzo-Gutierrez D."/>
            <person name="Binder U."/>
            <person name="Yang J."/>
            <person name="Song Y."/>
            <person name="Canovas D."/>
            <person name="Navarro E."/>
            <person name="Freitag M."/>
            <person name="Gabaldon T."/>
            <person name="Grigoriev I.V."/>
            <person name="Corrochano L.M."/>
            <person name="Nicolas F.E."/>
            <person name="Garre V."/>
        </authorList>
    </citation>
    <scope>NUCLEOTIDE SEQUENCE [LARGE SCALE GENOMIC DNA]</scope>
    <source>
        <strain evidence="12 13">L51</strain>
    </source>
</reference>
<accession>A0ABR3B9Q6</accession>
<evidence type="ECO:0000256" key="4">
    <source>
        <dbReference type="ARBA" id="ARBA00022448"/>
    </source>
</evidence>
<evidence type="ECO:0000256" key="5">
    <source>
        <dbReference type="ARBA" id="ARBA00022490"/>
    </source>
</evidence>
<evidence type="ECO:0000256" key="1">
    <source>
        <dbReference type="ARBA" id="ARBA00004481"/>
    </source>
</evidence>
<dbReference type="Gene3D" id="1.20.5.420">
    <property type="entry name" value="Immunoglobulin FC, subunit C"/>
    <property type="match status" value="1"/>
</dbReference>
<keyword evidence="6" id="KW-0967">Endosome</keyword>
<comment type="subcellular location">
    <subcellularLocation>
        <location evidence="2">Cytoplasm</location>
    </subcellularLocation>
    <subcellularLocation>
        <location evidence="1">Endosome membrane</location>
        <topology evidence="1">Peripheral membrane protein</topology>
    </subcellularLocation>
</comment>
<feature type="region of interest" description="Disordered" evidence="9">
    <location>
        <begin position="191"/>
        <end position="278"/>
    </location>
</feature>
<protein>
    <submittedName>
        <fullName evidence="12">Vta1 like-domain-containing protein</fullName>
    </submittedName>
</protein>
<evidence type="ECO:0000259" key="10">
    <source>
        <dbReference type="Pfam" id="PF04652"/>
    </source>
</evidence>
<dbReference type="EMBL" id="JBCLYO010000003">
    <property type="protein sequence ID" value="KAL0091851.1"/>
    <property type="molecule type" value="Genomic_DNA"/>
</dbReference>
<comment type="similarity">
    <text evidence="3">Belongs to the VTA1 family.</text>
</comment>
<comment type="caution">
    <text evidence="12">The sequence shown here is derived from an EMBL/GenBank/DDBJ whole genome shotgun (WGS) entry which is preliminary data.</text>
</comment>
<evidence type="ECO:0000256" key="7">
    <source>
        <dbReference type="ARBA" id="ARBA00022927"/>
    </source>
</evidence>
<feature type="compositionally biased region" description="Pro residues" evidence="9">
    <location>
        <begin position="268"/>
        <end position="278"/>
    </location>
</feature>
<dbReference type="InterPro" id="IPR023175">
    <property type="entry name" value="Vta1/CALS_N_sf"/>
</dbReference>
<dbReference type="Pfam" id="PF18097">
    <property type="entry name" value="Vta1_C"/>
    <property type="match status" value="1"/>
</dbReference>
<keyword evidence="5" id="KW-0963">Cytoplasm</keyword>
<dbReference type="PANTHER" id="PTHR46009">
    <property type="entry name" value="VACUOLAR PROTEIN SORTING-ASSOCIATED PROTEIN VTA1 HOMOLOG"/>
    <property type="match status" value="1"/>
</dbReference>
<keyword evidence="4" id="KW-0813">Transport</keyword>
<dbReference type="Gene3D" id="1.25.40.270">
    <property type="entry name" value="Vacuolar protein sorting-associated protein vta1"/>
    <property type="match status" value="1"/>
</dbReference>
<feature type="compositionally biased region" description="Low complexity" evidence="9">
    <location>
        <begin position="242"/>
        <end position="252"/>
    </location>
</feature>